<name>A0ABP7F2L1_9MICO</name>
<evidence type="ECO:0000313" key="1">
    <source>
        <dbReference type="EMBL" id="GAA3730247.1"/>
    </source>
</evidence>
<dbReference type="RefSeq" id="WP_344753082.1">
    <property type="nucleotide sequence ID" value="NZ_BAABAE010000001.1"/>
</dbReference>
<protein>
    <submittedName>
        <fullName evidence="1">Uncharacterized protein</fullName>
    </submittedName>
</protein>
<proteinExistence type="predicted"/>
<keyword evidence="2" id="KW-1185">Reference proteome</keyword>
<dbReference type="Proteomes" id="UP001501004">
    <property type="component" value="Unassembled WGS sequence"/>
</dbReference>
<sequence length="42" mass="4691">MAERGAEVAVDWVNGLVLHEGDAQWHSWDEAIYGPVPEGDKR</sequence>
<dbReference type="EMBL" id="BAABAE010000001">
    <property type="protein sequence ID" value="GAA3730247.1"/>
    <property type="molecule type" value="Genomic_DNA"/>
</dbReference>
<gene>
    <name evidence="1" type="ORF">GCM10022239_03550</name>
</gene>
<reference evidence="2" key="1">
    <citation type="journal article" date="2019" name="Int. J. Syst. Evol. Microbiol.">
        <title>The Global Catalogue of Microorganisms (GCM) 10K type strain sequencing project: providing services to taxonomists for standard genome sequencing and annotation.</title>
        <authorList>
            <consortium name="The Broad Institute Genomics Platform"/>
            <consortium name="The Broad Institute Genome Sequencing Center for Infectious Disease"/>
            <person name="Wu L."/>
            <person name="Ma J."/>
        </authorList>
    </citation>
    <scope>NUCLEOTIDE SEQUENCE [LARGE SCALE GENOMIC DNA]</scope>
    <source>
        <strain evidence="2">JCM 16949</strain>
    </source>
</reference>
<organism evidence="1 2">
    <name type="scientific">Leifsonella bigeumensis</name>
    <dbReference type="NCBI Taxonomy" id="433643"/>
    <lineage>
        <taxon>Bacteria</taxon>
        <taxon>Bacillati</taxon>
        <taxon>Actinomycetota</taxon>
        <taxon>Actinomycetes</taxon>
        <taxon>Micrococcales</taxon>
        <taxon>Microbacteriaceae</taxon>
        <taxon>Leifsonella</taxon>
    </lineage>
</organism>
<comment type="caution">
    <text evidence="1">The sequence shown here is derived from an EMBL/GenBank/DDBJ whole genome shotgun (WGS) entry which is preliminary data.</text>
</comment>
<accession>A0ABP7F2L1</accession>
<evidence type="ECO:0000313" key="2">
    <source>
        <dbReference type="Proteomes" id="UP001501004"/>
    </source>
</evidence>